<keyword evidence="2" id="KW-0229">DNA integration</keyword>
<protein>
    <submittedName>
        <fullName evidence="7">Tyrosine-type recombinase/integrase</fullName>
    </submittedName>
</protein>
<evidence type="ECO:0000313" key="7">
    <source>
        <dbReference type="EMBL" id="MDM5264662.1"/>
    </source>
</evidence>
<dbReference type="InterPro" id="IPR053876">
    <property type="entry name" value="Phage_int_M"/>
</dbReference>
<dbReference type="Pfam" id="PF22022">
    <property type="entry name" value="Phage_int_M"/>
    <property type="match status" value="1"/>
</dbReference>
<feature type="domain" description="Tyr recombinase" evidence="6">
    <location>
        <begin position="196"/>
        <end position="377"/>
    </location>
</feature>
<dbReference type="PROSITE" id="PS51898">
    <property type="entry name" value="TYR_RECOMBINASE"/>
    <property type="match status" value="1"/>
</dbReference>
<dbReference type="EMBL" id="JAQIBC010000012">
    <property type="protein sequence ID" value="MDM5264662.1"/>
    <property type="molecule type" value="Genomic_DNA"/>
</dbReference>
<dbReference type="Proteomes" id="UP001169066">
    <property type="component" value="Unassembled WGS sequence"/>
</dbReference>
<organism evidence="7 8">
    <name type="scientific">Sulfurovum xiamenensis</name>
    <dbReference type="NCBI Taxonomy" id="3019066"/>
    <lineage>
        <taxon>Bacteria</taxon>
        <taxon>Pseudomonadati</taxon>
        <taxon>Campylobacterota</taxon>
        <taxon>Epsilonproteobacteria</taxon>
        <taxon>Campylobacterales</taxon>
        <taxon>Sulfurovaceae</taxon>
        <taxon>Sulfurovum</taxon>
    </lineage>
</organism>
<dbReference type="Gene3D" id="1.10.443.10">
    <property type="entry name" value="Intergrase catalytic core"/>
    <property type="match status" value="1"/>
</dbReference>
<dbReference type="CDD" id="cd00801">
    <property type="entry name" value="INT_P4_C"/>
    <property type="match status" value="1"/>
</dbReference>
<dbReference type="Gene3D" id="3.30.160.390">
    <property type="entry name" value="Integrase, DNA-binding domain"/>
    <property type="match status" value="1"/>
</dbReference>
<keyword evidence="4" id="KW-0233">DNA recombination</keyword>
<dbReference type="InterPro" id="IPR011010">
    <property type="entry name" value="DNA_brk_join_enz"/>
</dbReference>
<evidence type="ECO:0000256" key="2">
    <source>
        <dbReference type="ARBA" id="ARBA00022908"/>
    </source>
</evidence>
<dbReference type="Pfam" id="PF00589">
    <property type="entry name" value="Phage_integrase"/>
    <property type="match status" value="1"/>
</dbReference>
<dbReference type="Gene3D" id="1.10.150.130">
    <property type="match status" value="1"/>
</dbReference>
<feature type="region of interest" description="Disordered" evidence="5">
    <location>
        <begin position="71"/>
        <end position="90"/>
    </location>
</feature>
<evidence type="ECO:0000256" key="5">
    <source>
        <dbReference type="SAM" id="MobiDB-lite"/>
    </source>
</evidence>
<dbReference type="InterPro" id="IPR010998">
    <property type="entry name" value="Integrase_recombinase_N"/>
</dbReference>
<dbReference type="InterPro" id="IPR038488">
    <property type="entry name" value="Integrase_DNA-bd_sf"/>
</dbReference>
<evidence type="ECO:0000259" key="6">
    <source>
        <dbReference type="PROSITE" id="PS51898"/>
    </source>
</evidence>
<dbReference type="InterPro" id="IPR025166">
    <property type="entry name" value="Integrase_DNA_bind_dom"/>
</dbReference>
<dbReference type="InterPro" id="IPR050808">
    <property type="entry name" value="Phage_Integrase"/>
</dbReference>
<evidence type="ECO:0000256" key="1">
    <source>
        <dbReference type="ARBA" id="ARBA00008857"/>
    </source>
</evidence>
<dbReference type="InterPro" id="IPR013762">
    <property type="entry name" value="Integrase-like_cat_sf"/>
</dbReference>
<accession>A0ABT7QU99</accession>
<comment type="caution">
    <text evidence="7">The sequence shown here is derived from an EMBL/GenBank/DDBJ whole genome shotgun (WGS) entry which is preliminary data.</text>
</comment>
<evidence type="ECO:0000313" key="8">
    <source>
        <dbReference type="Proteomes" id="UP001169066"/>
    </source>
</evidence>
<keyword evidence="3" id="KW-0238">DNA-binding</keyword>
<evidence type="ECO:0000256" key="3">
    <source>
        <dbReference type="ARBA" id="ARBA00023125"/>
    </source>
</evidence>
<dbReference type="SUPFAM" id="SSF56349">
    <property type="entry name" value="DNA breaking-rejoining enzymes"/>
    <property type="match status" value="1"/>
</dbReference>
<dbReference type="InterPro" id="IPR002104">
    <property type="entry name" value="Integrase_catalytic"/>
</dbReference>
<reference evidence="7" key="1">
    <citation type="submission" date="2023-01" db="EMBL/GenBank/DDBJ databases">
        <title>Sulfurovum sp. XTW-4 genome assembly.</title>
        <authorList>
            <person name="Wang J."/>
        </authorList>
    </citation>
    <scope>NUCLEOTIDE SEQUENCE</scope>
    <source>
        <strain evidence="7">XTW-4</strain>
    </source>
</reference>
<dbReference type="Pfam" id="PF13356">
    <property type="entry name" value="Arm-DNA-bind_3"/>
    <property type="match status" value="1"/>
</dbReference>
<dbReference type="PANTHER" id="PTHR30629">
    <property type="entry name" value="PROPHAGE INTEGRASE"/>
    <property type="match status" value="1"/>
</dbReference>
<proteinExistence type="inferred from homology"/>
<name>A0ABT7QU99_9BACT</name>
<dbReference type="RefSeq" id="WP_289402560.1">
    <property type="nucleotide sequence ID" value="NZ_JAQIBC010000012.1"/>
</dbReference>
<evidence type="ECO:0000256" key="4">
    <source>
        <dbReference type="ARBA" id="ARBA00023172"/>
    </source>
</evidence>
<dbReference type="PANTHER" id="PTHR30629:SF2">
    <property type="entry name" value="PROPHAGE INTEGRASE INTS-RELATED"/>
    <property type="match status" value="1"/>
</dbReference>
<gene>
    <name evidence="7" type="ORF">PF327_10695</name>
</gene>
<sequence>MSRVTQLSDNKIRSLKPQDKEYKVPDGNGLYLHVMPTGSKVWRMRYKLDGKASQKSLGKYPDISLKDARSKRDEYKTMVQSGNKPKDTQSDTTFQILKDEYMEHRHDLSEKYKHDIDSLLERDFKSILHKNIDDITVSNLIEHFKDMEKRGIKTATKKAGSLINRIFKYAVTMQYTTNNPMGSIDLSILLKAHKPKNFKHITDKEQFKQLLKSIDNYVGDIYTKTALQLMPYVFLRPANIRGLLWSEIDFENRHIVIPKEKMKMNRDHIVPLTDSTIRILRTVDKGLSEYVFPSPQSTKRQLSDNTLNYGLKRLGFGDSMTSHGFRHTASTLMHENIHIHKVPSDVIEMQLAHVEKNSVKGVYNKALYMEERIRLMQWWSDYIDDLKTTQS</sequence>
<comment type="similarity">
    <text evidence="1">Belongs to the 'phage' integrase family.</text>
</comment>
<keyword evidence="8" id="KW-1185">Reference proteome</keyword>